<name>A0A929B619_9PSEU</name>
<sequence>MHVTVLDPAPEVIAAHEVGRTKGGYDTWTIAALVDGLRRGTPRLGQWLDTSALDVEQTADAILG</sequence>
<dbReference type="AlphaFoldDB" id="A0A929B619"/>
<keyword evidence="2" id="KW-1185">Reference proteome</keyword>
<accession>A0A929B619</accession>
<proteinExistence type="predicted"/>
<dbReference type="EMBL" id="JADEYC010000008">
    <property type="protein sequence ID" value="MBE9373874.1"/>
    <property type="molecule type" value="Genomic_DNA"/>
</dbReference>
<dbReference type="RefSeq" id="WP_193927329.1">
    <property type="nucleotide sequence ID" value="NZ_JADEYC010000008.1"/>
</dbReference>
<reference evidence="1" key="1">
    <citation type="submission" date="2020-10" db="EMBL/GenBank/DDBJ databases">
        <title>Diversity and distribution of actinomycetes associated with coral in the coast of Hainan.</title>
        <authorList>
            <person name="Li F."/>
        </authorList>
    </citation>
    <scope>NUCLEOTIDE SEQUENCE</scope>
    <source>
        <strain evidence="1">HNM0983</strain>
    </source>
</reference>
<dbReference type="Proteomes" id="UP000598360">
    <property type="component" value="Unassembled WGS sequence"/>
</dbReference>
<comment type="caution">
    <text evidence="1">The sequence shown here is derived from an EMBL/GenBank/DDBJ whole genome shotgun (WGS) entry which is preliminary data.</text>
</comment>
<evidence type="ECO:0000313" key="2">
    <source>
        <dbReference type="Proteomes" id="UP000598360"/>
    </source>
</evidence>
<protein>
    <submittedName>
        <fullName evidence="1">Uncharacterized protein</fullName>
    </submittedName>
</protein>
<organism evidence="1 2">
    <name type="scientific">Saccharopolyspora montiporae</name>
    <dbReference type="NCBI Taxonomy" id="2781240"/>
    <lineage>
        <taxon>Bacteria</taxon>
        <taxon>Bacillati</taxon>
        <taxon>Actinomycetota</taxon>
        <taxon>Actinomycetes</taxon>
        <taxon>Pseudonocardiales</taxon>
        <taxon>Pseudonocardiaceae</taxon>
        <taxon>Saccharopolyspora</taxon>
    </lineage>
</organism>
<dbReference type="InterPro" id="IPR027417">
    <property type="entry name" value="P-loop_NTPase"/>
</dbReference>
<dbReference type="Gene3D" id="3.40.50.300">
    <property type="entry name" value="P-loop containing nucleotide triphosphate hydrolases"/>
    <property type="match status" value="1"/>
</dbReference>
<evidence type="ECO:0000313" key="1">
    <source>
        <dbReference type="EMBL" id="MBE9373874.1"/>
    </source>
</evidence>
<gene>
    <name evidence="1" type="ORF">IQ251_05360</name>
</gene>